<evidence type="ECO:0000256" key="1">
    <source>
        <dbReference type="SAM" id="Phobius"/>
    </source>
</evidence>
<proteinExistence type="predicted"/>
<evidence type="ECO:0000313" key="2">
    <source>
        <dbReference type="EMBL" id="GKV22849.1"/>
    </source>
</evidence>
<name>A0AAV5KE98_9ROSI</name>
<gene>
    <name evidence="2" type="ORF">SLEP1_g32669</name>
</gene>
<evidence type="ECO:0000313" key="3">
    <source>
        <dbReference type="Proteomes" id="UP001054252"/>
    </source>
</evidence>
<accession>A0AAV5KE98</accession>
<keyword evidence="1" id="KW-0812">Transmembrane</keyword>
<dbReference type="PANTHER" id="PTHR36714">
    <property type="entry name" value="T23E23.1"/>
    <property type="match status" value="1"/>
</dbReference>
<organism evidence="2 3">
    <name type="scientific">Rubroshorea leprosula</name>
    <dbReference type="NCBI Taxonomy" id="152421"/>
    <lineage>
        <taxon>Eukaryota</taxon>
        <taxon>Viridiplantae</taxon>
        <taxon>Streptophyta</taxon>
        <taxon>Embryophyta</taxon>
        <taxon>Tracheophyta</taxon>
        <taxon>Spermatophyta</taxon>
        <taxon>Magnoliopsida</taxon>
        <taxon>eudicotyledons</taxon>
        <taxon>Gunneridae</taxon>
        <taxon>Pentapetalae</taxon>
        <taxon>rosids</taxon>
        <taxon>malvids</taxon>
        <taxon>Malvales</taxon>
        <taxon>Dipterocarpaceae</taxon>
        <taxon>Rubroshorea</taxon>
    </lineage>
</organism>
<keyword evidence="1" id="KW-0472">Membrane</keyword>
<keyword evidence="1" id="KW-1133">Transmembrane helix</keyword>
<dbReference type="AlphaFoldDB" id="A0AAV5KE98"/>
<comment type="caution">
    <text evidence="2">The sequence shown here is derived from an EMBL/GenBank/DDBJ whole genome shotgun (WGS) entry which is preliminary data.</text>
</comment>
<keyword evidence="3" id="KW-1185">Reference proteome</keyword>
<reference evidence="2 3" key="1">
    <citation type="journal article" date="2021" name="Commun. Biol.">
        <title>The genome of Shorea leprosula (Dipterocarpaceae) highlights the ecological relevance of drought in aseasonal tropical rainforests.</title>
        <authorList>
            <person name="Ng K.K.S."/>
            <person name="Kobayashi M.J."/>
            <person name="Fawcett J.A."/>
            <person name="Hatakeyama M."/>
            <person name="Paape T."/>
            <person name="Ng C.H."/>
            <person name="Ang C.C."/>
            <person name="Tnah L.H."/>
            <person name="Lee C.T."/>
            <person name="Nishiyama T."/>
            <person name="Sese J."/>
            <person name="O'Brien M.J."/>
            <person name="Copetti D."/>
            <person name="Mohd Noor M.I."/>
            <person name="Ong R.C."/>
            <person name="Putra M."/>
            <person name="Sireger I.Z."/>
            <person name="Indrioko S."/>
            <person name="Kosugi Y."/>
            <person name="Izuno A."/>
            <person name="Isagi Y."/>
            <person name="Lee S.L."/>
            <person name="Shimizu K.K."/>
        </authorList>
    </citation>
    <scope>NUCLEOTIDE SEQUENCE [LARGE SCALE GENOMIC DNA]</scope>
    <source>
        <strain evidence="2">214</strain>
    </source>
</reference>
<protein>
    <recommendedName>
        <fullName evidence="4">Gustatory receptor</fullName>
    </recommendedName>
</protein>
<feature type="transmembrane region" description="Helical" evidence="1">
    <location>
        <begin position="145"/>
        <end position="170"/>
    </location>
</feature>
<dbReference type="EMBL" id="BPVZ01000061">
    <property type="protein sequence ID" value="GKV22849.1"/>
    <property type="molecule type" value="Genomic_DNA"/>
</dbReference>
<dbReference type="PANTHER" id="PTHR36714:SF7">
    <property type="entry name" value="TRANSMEMBRANE PROTEIN"/>
    <property type="match status" value="1"/>
</dbReference>
<dbReference type="Proteomes" id="UP001054252">
    <property type="component" value="Unassembled WGS sequence"/>
</dbReference>
<sequence length="318" mass="36972">MGSKHVLQKQKLELLDIIKEAMFIPVRNINFFLFIIITSFPLFCLLVSSEILLQSTFTEISHTLNYQPSFHVLFIWPTPFDIITNLGDELLYRLVQLSLLYLVPLHLLEFCSAFMTINVASDIYTEERKMSLKEIVQKPIHKAKLRAAFITSLYAHVLSTTTLLGLMWLVTTYYAIFWNSVVSVFLAVFHGAAFVALLMKYMEWSAAWKMSVVISIVEEKYGMDALVISDYFNSGSERRGLFLMLFFYGWDFVIRAVSLYWNGIMLQVCFFCLCNMMKWMASMVYFYDCKSRVLEKELDEEMGKKIKGIDEQSSLARE</sequence>
<evidence type="ECO:0008006" key="4">
    <source>
        <dbReference type="Google" id="ProtNLM"/>
    </source>
</evidence>
<feature type="transmembrane region" description="Helical" evidence="1">
    <location>
        <begin position="176"/>
        <end position="199"/>
    </location>
</feature>
<feature type="transmembrane region" description="Helical" evidence="1">
    <location>
        <begin position="29"/>
        <end position="48"/>
    </location>
</feature>